<feature type="domain" description="DUF4372" evidence="1">
    <location>
        <begin position="2"/>
        <end position="39"/>
    </location>
</feature>
<dbReference type="InterPro" id="IPR025399">
    <property type="entry name" value="DUF4372"/>
</dbReference>
<evidence type="ECO:0000259" key="1">
    <source>
        <dbReference type="Pfam" id="PF14294"/>
    </source>
</evidence>
<name>A0A8A0RRW9_9FIRM</name>
<reference evidence="2" key="1">
    <citation type="submission" date="2020-07" db="EMBL/GenBank/DDBJ databases">
        <title>Koleobacter methoxysyntrophicus gen. nov., sp. nov., a novel anaerobic bacterium isolated from deep subsurface oil field and proposal of Koleobacterales ord. nov. in the phylum Firmicutes.</title>
        <authorList>
            <person name="Sakamoto S."/>
            <person name="Tamaki H."/>
        </authorList>
    </citation>
    <scope>NUCLEOTIDE SEQUENCE</scope>
    <source>
        <strain evidence="2">NRmbB1</strain>
    </source>
</reference>
<evidence type="ECO:0000313" key="3">
    <source>
        <dbReference type="Proteomes" id="UP000662904"/>
    </source>
</evidence>
<dbReference type="PANTHER" id="PTHR33258">
    <property type="entry name" value="TRANSPOSASE INSL FOR INSERTION SEQUENCE ELEMENT IS186A-RELATED"/>
    <property type="match status" value="1"/>
</dbReference>
<dbReference type="PANTHER" id="PTHR33258:SF1">
    <property type="entry name" value="TRANSPOSASE INSL FOR INSERTION SEQUENCE ELEMENT IS186A-RELATED"/>
    <property type="match status" value="1"/>
</dbReference>
<dbReference type="AlphaFoldDB" id="A0A8A0RRW9"/>
<protein>
    <recommendedName>
        <fullName evidence="1">DUF4372 domain-containing protein</fullName>
    </recommendedName>
</protein>
<proteinExistence type="predicted"/>
<sequence>MNIDKYIKKLKTPQLIKLLVHAQLQQQKSLRDISNTLNNDKFSKTIKLDSISASQISRRLRTLPPKLLHILLKNIILQAAAEIGFKNIKHNIGQIYLIDSITISLCLSKYLWATFRKTKAGIKLHLRLKFFKNNVLPDEAVITPAKPADKTQIIMNPEIKTHKQANLSYNKNYG</sequence>
<evidence type="ECO:0000313" key="2">
    <source>
        <dbReference type="EMBL" id="QSQ10280.1"/>
    </source>
</evidence>
<keyword evidence="3" id="KW-1185">Reference proteome</keyword>
<dbReference type="KEGG" id="kme:H0A61_02681"/>
<dbReference type="Pfam" id="PF14294">
    <property type="entry name" value="DUF4372"/>
    <property type="match status" value="1"/>
</dbReference>
<dbReference type="EMBL" id="CP059066">
    <property type="protein sequence ID" value="QSQ10280.1"/>
    <property type="molecule type" value="Genomic_DNA"/>
</dbReference>
<accession>A0A8A0RRW9</accession>
<organism evidence="2 3">
    <name type="scientific">Koleobacter methoxysyntrophicus</name>
    <dbReference type="NCBI Taxonomy" id="2751313"/>
    <lineage>
        <taxon>Bacteria</taxon>
        <taxon>Bacillati</taxon>
        <taxon>Bacillota</taxon>
        <taxon>Clostridia</taxon>
        <taxon>Koleobacterales</taxon>
        <taxon>Koleobacteraceae</taxon>
        <taxon>Koleobacter</taxon>
    </lineage>
</organism>
<gene>
    <name evidence="2" type="ORF">H0A61_02681</name>
</gene>
<dbReference type="Proteomes" id="UP000662904">
    <property type="component" value="Chromosome"/>
</dbReference>